<evidence type="ECO:0000313" key="3">
    <source>
        <dbReference type="Proteomes" id="UP000011724"/>
    </source>
</evidence>
<name>M1WP91_PSEP2</name>
<dbReference type="eggNOG" id="COG3344">
    <property type="taxonomic scope" value="Bacteria"/>
</dbReference>
<proteinExistence type="predicted"/>
<dbReference type="EMBL" id="FO203427">
    <property type="protein sequence ID" value="CCH48154.1"/>
    <property type="molecule type" value="Genomic_DNA"/>
</dbReference>
<dbReference type="AlphaFoldDB" id="M1WP91"/>
<evidence type="ECO:0000256" key="1">
    <source>
        <dbReference type="SAM" id="MobiDB-lite"/>
    </source>
</evidence>
<reference evidence="2 3" key="1">
    <citation type="journal article" date="2013" name="PLoS ONE">
        <title>The first genomic and proteomic characterization of a deep-sea sulfate reducer: insights into the piezophilic lifestyle of Desulfovibrio piezophilus.</title>
        <authorList>
            <person name="Pradel N."/>
            <person name="Ji B."/>
            <person name="Gimenez G."/>
            <person name="Talla E."/>
            <person name="Lenoble P."/>
            <person name="Garel M."/>
            <person name="Tamburini C."/>
            <person name="Fourquet P."/>
            <person name="Lebrun R."/>
            <person name="Bertin P."/>
            <person name="Denis Y."/>
            <person name="Pophillat M."/>
            <person name="Barbe V."/>
            <person name="Ollivier B."/>
            <person name="Dolla A."/>
        </authorList>
    </citation>
    <scope>NUCLEOTIDE SEQUENCE [LARGE SCALE GENOMIC DNA]</scope>
    <source>
        <strain evidence="3">DSM 10523 / SB164P1</strain>
    </source>
</reference>
<dbReference type="RefSeq" id="WP_015414207.1">
    <property type="nucleotide sequence ID" value="NC_020409.1"/>
</dbReference>
<dbReference type="HOGENOM" id="CLU_2092876_0_0_7"/>
<dbReference type="KEGG" id="dpi:BN4_10917"/>
<organism evidence="2 3">
    <name type="scientific">Pseudodesulfovibrio piezophilus (strain DSM 21447 / JCM 15486 / C1TLV30)</name>
    <name type="common">Desulfovibrio piezophilus</name>
    <dbReference type="NCBI Taxonomy" id="1322246"/>
    <lineage>
        <taxon>Bacteria</taxon>
        <taxon>Pseudomonadati</taxon>
        <taxon>Thermodesulfobacteriota</taxon>
        <taxon>Desulfovibrionia</taxon>
        <taxon>Desulfovibrionales</taxon>
        <taxon>Desulfovibrionaceae</taxon>
    </lineage>
</organism>
<keyword evidence="3" id="KW-1185">Reference proteome</keyword>
<evidence type="ECO:0000313" key="2">
    <source>
        <dbReference type="EMBL" id="CCH48154.1"/>
    </source>
</evidence>
<reference evidence="3" key="2">
    <citation type="journal article" date="2013" name="Stand. Genomic Sci.">
        <title>Complete genome sequence of Desulfocapsa sulfexigens, a marine deltaproteobacterium specialized in disproportionating inorganic sulfur compounds.</title>
        <authorList>
            <person name="Finster K.W."/>
            <person name="Kjeldsen K.U."/>
            <person name="Kube M."/>
            <person name="Reinhardt R."/>
            <person name="Mussmann M."/>
            <person name="Amann R."/>
            <person name="Schreiber L."/>
        </authorList>
    </citation>
    <scope>NUCLEOTIDE SEQUENCE [LARGE SCALE GENOMIC DNA]</scope>
    <source>
        <strain evidence="3">DSM 10523 / SB164P1</strain>
    </source>
</reference>
<protein>
    <submittedName>
        <fullName evidence="2">Uncharacterized protein</fullName>
    </submittedName>
</protein>
<dbReference type="Proteomes" id="UP000011724">
    <property type="component" value="Chromosome"/>
</dbReference>
<accession>M1WP91</accession>
<sequence length="116" mass="13368">MQKHKYPLSQSPLYKLRTKKKLALLLGQSLDDLQKLASSNDNYKVYTLSPKGKLAHPYFLKKERLVQEVRPHLKSVHERILSLLKCVKTSDYLHSATKGKSLQNERGNPSPKQSRQ</sequence>
<dbReference type="OrthoDB" id="38506at213115"/>
<gene>
    <name evidence="2" type="ordered locus">BN4_10917</name>
</gene>
<feature type="region of interest" description="Disordered" evidence="1">
    <location>
        <begin position="95"/>
        <end position="116"/>
    </location>
</feature>
<feature type="compositionally biased region" description="Polar residues" evidence="1">
    <location>
        <begin position="98"/>
        <end position="116"/>
    </location>
</feature>